<dbReference type="GO" id="GO:0008643">
    <property type="term" value="P:carbohydrate transport"/>
    <property type="evidence" value="ECO:0000318"/>
    <property type="project" value="GO_Central"/>
</dbReference>
<name>B6K4P6_SCHJY</name>
<feature type="transmembrane region" description="Helical" evidence="9">
    <location>
        <begin position="6"/>
        <end position="30"/>
    </location>
</feature>
<dbReference type="InterPro" id="IPR005829">
    <property type="entry name" value="Sugar_transporter_CS"/>
</dbReference>
<keyword evidence="3 7" id="KW-0813">Transport</keyword>
<evidence type="ECO:0000256" key="5">
    <source>
        <dbReference type="ARBA" id="ARBA00022989"/>
    </source>
</evidence>
<dbReference type="STRING" id="402676.B6K4P6"/>
<feature type="transmembrane region" description="Helical" evidence="9">
    <location>
        <begin position="403"/>
        <end position="421"/>
    </location>
</feature>
<dbReference type="CDD" id="cd17356">
    <property type="entry name" value="MFS_HXT"/>
    <property type="match status" value="1"/>
</dbReference>
<feature type="transmembrane region" description="Helical" evidence="9">
    <location>
        <begin position="146"/>
        <end position="168"/>
    </location>
</feature>
<evidence type="ECO:0000256" key="8">
    <source>
        <dbReference type="SAM" id="MobiDB-lite"/>
    </source>
</evidence>
<dbReference type="AlphaFoldDB" id="B6K4P6"/>
<proteinExistence type="inferred from homology"/>
<dbReference type="PROSITE" id="PS00216">
    <property type="entry name" value="SUGAR_TRANSPORT_1"/>
    <property type="match status" value="1"/>
</dbReference>
<feature type="transmembrane region" description="Helical" evidence="9">
    <location>
        <begin position="301"/>
        <end position="322"/>
    </location>
</feature>
<feature type="transmembrane region" description="Helical" evidence="9">
    <location>
        <begin position="433"/>
        <end position="452"/>
    </location>
</feature>
<comment type="subcellular location">
    <subcellularLocation>
        <location evidence="1">Membrane</location>
        <topology evidence="1">Multi-pass membrane protein</topology>
    </subcellularLocation>
</comment>
<feature type="transmembrane region" description="Helical" evidence="9">
    <location>
        <begin position="267"/>
        <end position="286"/>
    </location>
</feature>
<dbReference type="GeneID" id="7051316"/>
<keyword evidence="5 9" id="KW-1133">Transmembrane helix</keyword>
<dbReference type="FunFam" id="1.20.1250.20:FF:000044">
    <property type="entry name" value="Hexose transporter Hxt3p"/>
    <property type="match status" value="1"/>
</dbReference>
<dbReference type="Pfam" id="PF00083">
    <property type="entry name" value="Sugar_tr"/>
    <property type="match status" value="1"/>
</dbReference>
<reference evidence="11 12" key="1">
    <citation type="journal article" date="2011" name="Science">
        <title>Comparative functional genomics of the fission yeasts.</title>
        <authorList>
            <person name="Rhind N."/>
            <person name="Chen Z."/>
            <person name="Yassour M."/>
            <person name="Thompson D.A."/>
            <person name="Haas B.J."/>
            <person name="Habib N."/>
            <person name="Wapinski I."/>
            <person name="Roy S."/>
            <person name="Lin M.F."/>
            <person name="Heiman D.I."/>
            <person name="Young S.K."/>
            <person name="Furuya K."/>
            <person name="Guo Y."/>
            <person name="Pidoux A."/>
            <person name="Chen H.M."/>
            <person name="Robbertse B."/>
            <person name="Goldberg J.M."/>
            <person name="Aoki K."/>
            <person name="Bayne E.H."/>
            <person name="Berlin A.M."/>
            <person name="Desjardins C.A."/>
            <person name="Dobbs E."/>
            <person name="Dukaj L."/>
            <person name="Fan L."/>
            <person name="FitzGerald M.G."/>
            <person name="French C."/>
            <person name="Gujja S."/>
            <person name="Hansen K."/>
            <person name="Keifenheim D."/>
            <person name="Levin J.Z."/>
            <person name="Mosher R.A."/>
            <person name="Mueller C.A."/>
            <person name="Pfiffner J."/>
            <person name="Priest M."/>
            <person name="Russ C."/>
            <person name="Smialowska A."/>
            <person name="Swoboda P."/>
            <person name="Sykes S.M."/>
            <person name="Vaughn M."/>
            <person name="Vengrova S."/>
            <person name="Yoder R."/>
            <person name="Zeng Q."/>
            <person name="Allshire R."/>
            <person name="Baulcombe D."/>
            <person name="Birren B.W."/>
            <person name="Brown W."/>
            <person name="Ekwall K."/>
            <person name="Kellis M."/>
            <person name="Leatherwood J."/>
            <person name="Levin H."/>
            <person name="Margalit H."/>
            <person name="Martienssen R."/>
            <person name="Nieduszynski C.A."/>
            <person name="Spatafora J.W."/>
            <person name="Friedman N."/>
            <person name="Dalgaard J.Z."/>
            <person name="Baumann P."/>
            <person name="Niki H."/>
            <person name="Regev A."/>
            <person name="Nusbaum C."/>
        </authorList>
    </citation>
    <scope>NUCLEOTIDE SEQUENCE [LARGE SCALE GENOMIC DNA]</scope>
    <source>
        <strain evidence="12">yFS275 / FY16936</strain>
    </source>
</reference>
<evidence type="ECO:0000256" key="4">
    <source>
        <dbReference type="ARBA" id="ARBA00022692"/>
    </source>
</evidence>
<dbReference type="InterPro" id="IPR036259">
    <property type="entry name" value="MFS_trans_sf"/>
</dbReference>
<feature type="domain" description="Major facilitator superfamily (MFS) profile" evidence="10">
    <location>
        <begin position="9"/>
        <end position="456"/>
    </location>
</feature>
<dbReference type="RefSeq" id="XP_002174746.1">
    <property type="nucleotide sequence ID" value="XM_002174710.2"/>
</dbReference>
<gene>
    <name evidence="11" type="ORF">SJAG_03608</name>
</gene>
<keyword evidence="4 9" id="KW-0812">Transmembrane</keyword>
<dbReference type="SUPFAM" id="SSF103473">
    <property type="entry name" value="MFS general substrate transporter"/>
    <property type="match status" value="1"/>
</dbReference>
<accession>B6K4P6</accession>
<evidence type="ECO:0000259" key="10">
    <source>
        <dbReference type="PROSITE" id="PS50850"/>
    </source>
</evidence>
<feature type="region of interest" description="Disordered" evidence="8">
    <location>
        <begin position="495"/>
        <end position="535"/>
    </location>
</feature>
<dbReference type="GO" id="GO:0005886">
    <property type="term" value="C:plasma membrane"/>
    <property type="evidence" value="ECO:0000318"/>
    <property type="project" value="GO_Central"/>
</dbReference>
<sequence>MAKTLTIIMLVFISMTGWMFGADTGSIGGITNMRDFQKRYADKYDAVTDSYSYSPARQGLLTGMVNVGSFTGCIISSPLADRFGKKKCIMGWTIVYLIGIIVQLTTIPHWVQFMIAKIWTGFAIGALSVIAPGFQSEVSPALIRGTIVATYQLFVTMGILIAACINMGTHHYGSSASWRVPIGINLIWGIITFIGISYLPESPRYLISVGRDDEALKIMCENNDLPPEHEVIQSEYHIIKSDVDAELAGGPCTWPEIFGKDIRYRTFLGLGVMVFQQLTGDNYYFYYGTEVFKGTGINSPYLAALILDAVNCACTFGGLVVLEKFGRRWPLIIGGVWQSITFFIYAAVGDRALYRKDGTSNHKAGTVCIIFSCLFIFSFAQTWAPAAYVIVGESYPVRYRSKCAAVATSGNWLFGFLISFFTPFITNAMGFKYGYVFGSCNLVGALIIFLFAHETKGLTLEEINTLYLSDAKPWMPRPKNIGTFAEENAQIERKSRNMGVSGETAEHVETTDSNSMDGDIAREKPGSSFIEAGRV</sequence>
<evidence type="ECO:0000256" key="2">
    <source>
        <dbReference type="ARBA" id="ARBA00010992"/>
    </source>
</evidence>
<dbReference type="PANTHER" id="PTHR48022">
    <property type="entry name" value="PLASTIDIC GLUCOSE TRANSPORTER 4"/>
    <property type="match status" value="1"/>
</dbReference>
<dbReference type="JaponicusDB" id="SJAG_03608"/>
<protein>
    <submittedName>
        <fullName evidence="11">Hexose transporter Ght5</fullName>
    </submittedName>
</protein>
<dbReference type="InterPro" id="IPR003663">
    <property type="entry name" value="Sugar/inositol_transpt"/>
</dbReference>
<dbReference type="PANTHER" id="PTHR48022:SF90">
    <property type="entry name" value="HIGH-AFFINITY GLUCONATE TRANSPORTER GHT3-RELATED"/>
    <property type="match status" value="1"/>
</dbReference>
<keyword evidence="6 9" id="KW-0472">Membrane</keyword>
<dbReference type="InterPro" id="IPR005828">
    <property type="entry name" value="MFS_sugar_transport-like"/>
</dbReference>
<dbReference type="VEuPathDB" id="FungiDB:SJAG_03608"/>
<keyword evidence="12" id="KW-1185">Reference proteome</keyword>
<dbReference type="OrthoDB" id="6612291at2759"/>
<feature type="transmembrane region" description="Helical" evidence="9">
    <location>
        <begin position="113"/>
        <end position="134"/>
    </location>
</feature>
<dbReference type="GO" id="GO:0005351">
    <property type="term" value="F:carbohydrate:proton symporter activity"/>
    <property type="evidence" value="ECO:0000318"/>
    <property type="project" value="GO_Central"/>
</dbReference>
<dbReference type="Proteomes" id="UP000001744">
    <property type="component" value="Unassembled WGS sequence"/>
</dbReference>
<evidence type="ECO:0000256" key="7">
    <source>
        <dbReference type="RuleBase" id="RU003346"/>
    </source>
</evidence>
<dbReference type="eggNOG" id="KOG0254">
    <property type="taxonomic scope" value="Eukaryota"/>
</dbReference>
<comment type="similarity">
    <text evidence="2 7">Belongs to the major facilitator superfamily. Sugar transporter (TC 2.A.1.1) family.</text>
</comment>
<dbReference type="PROSITE" id="PS50850">
    <property type="entry name" value="MFS"/>
    <property type="match status" value="1"/>
</dbReference>
<evidence type="ECO:0000313" key="12">
    <source>
        <dbReference type="Proteomes" id="UP000001744"/>
    </source>
</evidence>
<feature type="transmembrane region" description="Helical" evidence="9">
    <location>
        <begin position="89"/>
        <end position="107"/>
    </location>
</feature>
<dbReference type="InterPro" id="IPR020846">
    <property type="entry name" value="MFS_dom"/>
</dbReference>
<dbReference type="HOGENOM" id="CLU_001265_30_1_1"/>
<organism evidence="11 12">
    <name type="scientific">Schizosaccharomyces japonicus (strain yFS275 / FY16936)</name>
    <name type="common">Fission yeast</name>
    <dbReference type="NCBI Taxonomy" id="402676"/>
    <lineage>
        <taxon>Eukaryota</taxon>
        <taxon>Fungi</taxon>
        <taxon>Dikarya</taxon>
        <taxon>Ascomycota</taxon>
        <taxon>Taphrinomycotina</taxon>
        <taxon>Schizosaccharomycetes</taxon>
        <taxon>Schizosaccharomycetales</taxon>
        <taxon>Schizosaccharomycetaceae</taxon>
        <taxon>Schizosaccharomyces</taxon>
    </lineage>
</organism>
<evidence type="ECO:0000256" key="1">
    <source>
        <dbReference type="ARBA" id="ARBA00004141"/>
    </source>
</evidence>
<feature type="transmembrane region" description="Helical" evidence="9">
    <location>
        <begin position="329"/>
        <end position="349"/>
    </location>
</feature>
<evidence type="ECO:0000256" key="9">
    <source>
        <dbReference type="SAM" id="Phobius"/>
    </source>
</evidence>
<feature type="transmembrane region" description="Helical" evidence="9">
    <location>
        <begin position="369"/>
        <end position="391"/>
    </location>
</feature>
<dbReference type="InterPro" id="IPR050360">
    <property type="entry name" value="MFS_Sugar_Transporters"/>
</dbReference>
<evidence type="ECO:0000313" key="11">
    <source>
        <dbReference type="EMBL" id="EEB08453.1"/>
    </source>
</evidence>
<dbReference type="EMBL" id="KE651167">
    <property type="protein sequence ID" value="EEB08453.1"/>
    <property type="molecule type" value="Genomic_DNA"/>
</dbReference>
<feature type="transmembrane region" description="Helical" evidence="9">
    <location>
        <begin position="180"/>
        <end position="199"/>
    </location>
</feature>
<evidence type="ECO:0000256" key="6">
    <source>
        <dbReference type="ARBA" id="ARBA00023136"/>
    </source>
</evidence>
<dbReference type="NCBIfam" id="TIGR00879">
    <property type="entry name" value="SP"/>
    <property type="match status" value="1"/>
</dbReference>
<dbReference type="PRINTS" id="PR00171">
    <property type="entry name" value="SUGRTRNSPORT"/>
</dbReference>
<evidence type="ECO:0000256" key="3">
    <source>
        <dbReference type="ARBA" id="ARBA00022448"/>
    </source>
</evidence>
<dbReference type="OMA" id="VMVVFAC"/>
<dbReference type="Gene3D" id="1.20.1250.20">
    <property type="entry name" value="MFS general substrate transporter like domains"/>
    <property type="match status" value="1"/>
</dbReference>